<dbReference type="InterPro" id="IPR050563">
    <property type="entry name" value="4-hydroxybenzoyl-CoA_TE"/>
</dbReference>
<dbReference type="SUPFAM" id="SSF54637">
    <property type="entry name" value="Thioesterase/thiol ester dehydrase-isomerase"/>
    <property type="match status" value="1"/>
</dbReference>
<organism evidence="3 4">
    <name type="scientific">Candidatus Aquitaenariimonas noxiae</name>
    <dbReference type="NCBI Taxonomy" id="1974741"/>
    <lineage>
        <taxon>Bacteria</taxon>
        <taxon>Pseudomonadati</taxon>
        <taxon>Candidatus Omnitrophota</taxon>
        <taxon>Candidatus Aquitaenariimonas</taxon>
    </lineage>
</organism>
<dbReference type="Pfam" id="PF13279">
    <property type="entry name" value="4HBT_2"/>
    <property type="match status" value="1"/>
</dbReference>
<dbReference type="GO" id="GO:0047617">
    <property type="term" value="F:fatty acyl-CoA hydrolase activity"/>
    <property type="evidence" value="ECO:0007669"/>
    <property type="project" value="TreeGrafter"/>
</dbReference>
<comment type="similarity">
    <text evidence="1">Belongs to the 4-hydroxybenzoyl-CoA thioesterase family.</text>
</comment>
<keyword evidence="2" id="KW-0378">Hydrolase</keyword>
<evidence type="ECO:0000256" key="1">
    <source>
        <dbReference type="ARBA" id="ARBA00005953"/>
    </source>
</evidence>
<dbReference type="EMBL" id="PEWV01000015">
    <property type="protein sequence ID" value="PIU42195.1"/>
    <property type="molecule type" value="Genomic_DNA"/>
</dbReference>
<evidence type="ECO:0000256" key="2">
    <source>
        <dbReference type="ARBA" id="ARBA00022801"/>
    </source>
</evidence>
<protein>
    <submittedName>
        <fullName evidence="3">Acyl-CoA thioesterase</fullName>
    </submittedName>
</protein>
<gene>
    <name evidence="3" type="ORF">COS99_01450</name>
</gene>
<name>A0A2J0KUW5_9BACT</name>
<dbReference type="InterPro" id="IPR006684">
    <property type="entry name" value="YbgC/YbaW"/>
</dbReference>
<proteinExistence type="inferred from homology"/>
<sequence length="134" mass="15639">MKQDFKFHETTIRVRYAETDQMGVVYYANYLVWFEVARTEYFRNLGIEYSGLEKKGIYLVVAEANCRYKAPLKYDDQIRMVTILSYIKSSSLGFKYEIFLGDRLIAIGSTTHAFVNKEKKPVKIPPEVFQALGR</sequence>
<evidence type="ECO:0000313" key="3">
    <source>
        <dbReference type="EMBL" id="PIU42195.1"/>
    </source>
</evidence>
<comment type="caution">
    <text evidence="3">The sequence shown here is derived from an EMBL/GenBank/DDBJ whole genome shotgun (WGS) entry which is preliminary data.</text>
</comment>
<dbReference type="CDD" id="cd00586">
    <property type="entry name" value="4HBT"/>
    <property type="match status" value="1"/>
</dbReference>
<dbReference type="PANTHER" id="PTHR31793">
    <property type="entry name" value="4-HYDROXYBENZOYL-COA THIOESTERASE FAMILY MEMBER"/>
    <property type="match status" value="1"/>
</dbReference>
<dbReference type="Gene3D" id="3.10.129.10">
    <property type="entry name" value="Hotdog Thioesterase"/>
    <property type="match status" value="1"/>
</dbReference>
<dbReference type="PIRSF" id="PIRSF003230">
    <property type="entry name" value="YbgC"/>
    <property type="match status" value="1"/>
</dbReference>
<dbReference type="NCBIfam" id="TIGR00051">
    <property type="entry name" value="YbgC/FadM family acyl-CoA thioesterase"/>
    <property type="match status" value="1"/>
</dbReference>
<accession>A0A2J0KUW5</accession>
<evidence type="ECO:0000313" key="4">
    <source>
        <dbReference type="Proteomes" id="UP000230052"/>
    </source>
</evidence>
<reference evidence="3 4" key="1">
    <citation type="submission" date="2017-09" db="EMBL/GenBank/DDBJ databases">
        <title>Depth-based differentiation of microbial function through sediment-hosted aquifers and enrichment of novel symbionts in the deep terrestrial subsurface.</title>
        <authorList>
            <person name="Probst A.J."/>
            <person name="Ladd B."/>
            <person name="Jarett J.K."/>
            <person name="Geller-Mcgrath D.E."/>
            <person name="Sieber C.M."/>
            <person name="Emerson J.B."/>
            <person name="Anantharaman K."/>
            <person name="Thomas B.C."/>
            <person name="Malmstrom R."/>
            <person name="Stieglmeier M."/>
            <person name="Klingl A."/>
            <person name="Woyke T."/>
            <person name="Ryan C.M."/>
            <person name="Banfield J.F."/>
        </authorList>
    </citation>
    <scope>NUCLEOTIDE SEQUENCE [LARGE SCALE GENOMIC DNA]</scope>
    <source>
        <strain evidence="3">CG07_land_8_20_14_0_80_42_15</strain>
    </source>
</reference>
<dbReference type="AlphaFoldDB" id="A0A2J0KUW5"/>
<dbReference type="Proteomes" id="UP000230052">
    <property type="component" value="Unassembled WGS sequence"/>
</dbReference>
<dbReference type="InterPro" id="IPR029069">
    <property type="entry name" value="HotDog_dom_sf"/>
</dbReference>
<dbReference type="PANTHER" id="PTHR31793:SF27">
    <property type="entry name" value="NOVEL THIOESTERASE SUPERFAMILY DOMAIN AND SAPOSIN A-TYPE DOMAIN CONTAINING PROTEIN (0610012H03RIK)"/>
    <property type="match status" value="1"/>
</dbReference>